<evidence type="ECO:0000313" key="4">
    <source>
        <dbReference type="Proteomes" id="UP000199290"/>
    </source>
</evidence>
<dbReference type="Proteomes" id="UP000199290">
    <property type="component" value="Unassembled WGS sequence"/>
</dbReference>
<dbReference type="Gene3D" id="2.40.160.50">
    <property type="entry name" value="membrane protein fhac: a member of the omp85/tpsb transporter family"/>
    <property type="match status" value="1"/>
</dbReference>
<evidence type="ECO:0000259" key="2">
    <source>
        <dbReference type="Pfam" id="PF03865"/>
    </source>
</evidence>
<sequence length="382" mass="41609">MRKYGLLALIWCAPASAVSLADAVPENLAVWTQYPESLLRSVTHYLASTLQFSGDSVHTDESANGRLRMAGNDMILSRHDIALDFEDSVSRTEGGEWQSLALRYGFPVGGVDFDLTVKETDQHLVTTRSGQQLDTRVDYRGLDLSGSRALWSWKGFEVDGVFSHATGTSDWFEESSWTSETDHQLSSLALRCSGQRELAGGFRAGSTAVALAGFERLETATSTDISEQSAGFYRVTLGASLNRSWHAWDLGIQGRYQVAPPQLASSEYLQIAGPAMMHGFNGQSMHVAEGGWLRMNARSPGYAIPFTSALNSRVTFSVLRGWAPARTTGLRRFEASSGEIALQLEGRGFNASMSVGQILDLSGEAMERPDTPDVSLSLSMVM</sequence>
<dbReference type="STRING" id="375760.SAMN04488073_0558"/>
<keyword evidence="1" id="KW-0732">Signal</keyword>
<name>A0A1I6GDY5_9GAMM</name>
<gene>
    <name evidence="3" type="ORF">SAMN04488073_0558</name>
</gene>
<proteinExistence type="predicted"/>
<dbReference type="AlphaFoldDB" id="A0A1I6GDY5"/>
<keyword evidence="4" id="KW-1185">Reference proteome</keyword>
<evidence type="ECO:0000313" key="3">
    <source>
        <dbReference type="EMBL" id="SFR40399.1"/>
    </source>
</evidence>
<organism evidence="3 4">
    <name type="scientific">Marinobacter gudaonensis</name>
    <dbReference type="NCBI Taxonomy" id="375760"/>
    <lineage>
        <taxon>Bacteria</taxon>
        <taxon>Pseudomonadati</taxon>
        <taxon>Pseudomonadota</taxon>
        <taxon>Gammaproteobacteria</taxon>
        <taxon>Pseudomonadales</taxon>
        <taxon>Marinobacteraceae</taxon>
        <taxon>Marinobacter</taxon>
    </lineage>
</organism>
<feature type="signal peptide" evidence="1">
    <location>
        <begin position="1"/>
        <end position="21"/>
    </location>
</feature>
<feature type="chain" id="PRO_5011505116" description="Haemolysin activator HlyB C-terminal domain-containing protein" evidence="1">
    <location>
        <begin position="22"/>
        <end position="382"/>
    </location>
</feature>
<dbReference type="EMBL" id="FOYV01000001">
    <property type="protein sequence ID" value="SFR40399.1"/>
    <property type="molecule type" value="Genomic_DNA"/>
</dbReference>
<protein>
    <recommendedName>
        <fullName evidence="2">Haemolysin activator HlyB C-terminal domain-containing protein</fullName>
    </recommendedName>
</protein>
<dbReference type="InterPro" id="IPR005565">
    <property type="entry name" value="Hemolysn_activator_HlyB_C"/>
</dbReference>
<dbReference type="Pfam" id="PF03865">
    <property type="entry name" value="ShlB"/>
    <property type="match status" value="1"/>
</dbReference>
<reference evidence="4" key="1">
    <citation type="submission" date="2016-10" db="EMBL/GenBank/DDBJ databases">
        <authorList>
            <person name="Varghese N."/>
            <person name="Submissions S."/>
        </authorList>
    </citation>
    <scope>NUCLEOTIDE SEQUENCE [LARGE SCALE GENOMIC DNA]</scope>
    <source>
        <strain evidence="4">CGMCC 1.6294</strain>
    </source>
</reference>
<feature type="domain" description="Haemolysin activator HlyB C-terminal" evidence="2">
    <location>
        <begin position="85"/>
        <end position="294"/>
    </location>
</feature>
<accession>A0A1I6GDY5</accession>
<evidence type="ECO:0000256" key="1">
    <source>
        <dbReference type="SAM" id="SignalP"/>
    </source>
</evidence>